<comment type="caution">
    <text evidence="1">The sequence shown here is derived from an EMBL/GenBank/DDBJ whole genome shotgun (WGS) entry which is preliminary data.</text>
</comment>
<dbReference type="Proteomes" id="UP000472710">
    <property type="component" value="Unassembled WGS sequence"/>
</dbReference>
<name>A0ABQ1CVN1_STRDI</name>
<gene>
    <name evidence="1" type="ORF">Sdia_50360</name>
</gene>
<dbReference type="EMBL" id="BLLN01000005">
    <property type="protein sequence ID" value="GFH74268.1"/>
    <property type="molecule type" value="Genomic_DNA"/>
</dbReference>
<accession>A0ABQ1CVN1</accession>
<keyword evidence="2" id="KW-1185">Reference proteome</keyword>
<organism evidence="1 2">
    <name type="scientific">Streptomyces diastaticus subsp. diastaticus</name>
    <dbReference type="NCBI Taxonomy" id="68040"/>
    <lineage>
        <taxon>Bacteria</taxon>
        <taxon>Bacillati</taxon>
        <taxon>Actinomycetota</taxon>
        <taxon>Actinomycetes</taxon>
        <taxon>Kitasatosporales</taxon>
        <taxon>Streptomycetaceae</taxon>
        <taxon>Streptomyces</taxon>
        <taxon>Streptomyces diastaticus group</taxon>
    </lineage>
</organism>
<sequence>MRDVWRAGLGRIGLSEKRASAFGGTVAFGAVRPPLGEARCAGPDAAHLLVASRGAPYLRISL</sequence>
<proteinExistence type="predicted"/>
<evidence type="ECO:0000313" key="2">
    <source>
        <dbReference type="Proteomes" id="UP000472710"/>
    </source>
</evidence>
<evidence type="ECO:0000313" key="1">
    <source>
        <dbReference type="EMBL" id="GFH74268.1"/>
    </source>
</evidence>
<protein>
    <submittedName>
        <fullName evidence="1">Uncharacterized protein</fullName>
    </submittedName>
</protein>
<reference evidence="1 2" key="1">
    <citation type="submission" date="2020-02" db="EMBL/GenBank/DDBJ databases">
        <title>Whole genome shotgun sequence of Streptomyces diastaticus subsp. diastaticus NBRC 13412.</title>
        <authorList>
            <person name="Ichikawa N."/>
            <person name="Komaki H."/>
            <person name="Tamura T."/>
        </authorList>
    </citation>
    <scope>NUCLEOTIDE SEQUENCE [LARGE SCALE GENOMIC DNA]</scope>
    <source>
        <strain evidence="1 2">NBRC 13412</strain>
    </source>
</reference>